<feature type="compositionally biased region" description="Polar residues" evidence="8">
    <location>
        <begin position="535"/>
        <end position="567"/>
    </location>
</feature>
<organism evidence="10 11">
    <name type="scientific">Verticillium nonalfalfae</name>
    <dbReference type="NCBI Taxonomy" id="1051616"/>
    <lineage>
        <taxon>Eukaryota</taxon>
        <taxon>Fungi</taxon>
        <taxon>Dikarya</taxon>
        <taxon>Ascomycota</taxon>
        <taxon>Pezizomycotina</taxon>
        <taxon>Sordariomycetes</taxon>
        <taxon>Hypocreomycetidae</taxon>
        <taxon>Glomerellales</taxon>
        <taxon>Plectosphaerellaceae</taxon>
        <taxon>Verticillium</taxon>
    </lineage>
</organism>
<comment type="subcellular location">
    <subcellularLocation>
        <location evidence="1">Cytoplasm</location>
    </subcellularLocation>
</comment>
<evidence type="ECO:0000256" key="1">
    <source>
        <dbReference type="ARBA" id="ARBA00004496"/>
    </source>
</evidence>
<feature type="compositionally biased region" description="Low complexity" evidence="8">
    <location>
        <begin position="79"/>
        <end position="97"/>
    </location>
</feature>
<feature type="domain" description="MIF4G" evidence="9">
    <location>
        <begin position="1124"/>
        <end position="1369"/>
    </location>
</feature>
<feature type="compositionally biased region" description="Low complexity" evidence="8">
    <location>
        <begin position="1032"/>
        <end position="1056"/>
    </location>
</feature>
<dbReference type="Pfam" id="PF12152">
    <property type="entry name" value="eIF_4G1"/>
    <property type="match status" value="1"/>
</dbReference>
<feature type="region of interest" description="Disordered" evidence="8">
    <location>
        <begin position="957"/>
        <end position="999"/>
    </location>
</feature>
<keyword evidence="4" id="KW-0396">Initiation factor</keyword>
<dbReference type="InterPro" id="IPR036211">
    <property type="entry name" value="eIF4G_eIF4E-bd_sf"/>
</dbReference>
<keyword evidence="6" id="KW-0694">RNA-binding</keyword>
<dbReference type="Proteomes" id="UP000267145">
    <property type="component" value="Unassembled WGS sequence"/>
</dbReference>
<dbReference type="RefSeq" id="XP_028490779.1">
    <property type="nucleotide sequence ID" value="XM_028637349.1"/>
</dbReference>
<dbReference type="GO" id="GO:0010494">
    <property type="term" value="C:cytoplasmic stress granule"/>
    <property type="evidence" value="ECO:0007669"/>
    <property type="project" value="UniProtKB-ARBA"/>
</dbReference>
<feature type="region of interest" description="Disordered" evidence="8">
    <location>
        <begin position="1027"/>
        <end position="1070"/>
    </location>
</feature>
<dbReference type="SMART" id="SM00543">
    <property type="entry name" value="MIF4G"/>
    <property type="match status" value="1"/>
</dbReference>
<keyword evidence="7" id="KW-0648">Protein biosynthesis</keyword>
<dbReference type="Pfam" id="PF02854">
    <property type="entry name" value="MIF4G"/>
    <property type="match status" value="1"/>
</dbReference>
<feature type="compositionally biased region" description="Low complexity" evidence="8">
    <location>
        <begin position="108"/>
        <end position="119"/>
    </location>
</feature>
<protein>
    <recommendedName>
        <fullName evidence="9">MIF4G domain-containing protein</fullName>
    </recommendedName>
</protein>
<evidence type="ECO:0000256" key="5">
    <source>
        <dbReference type="ARBA" id="ARBA00022553"/>
    </source>
</evidence>
<keyword evidence="11" id="KW-1185">Reference proteome</keyword>
<feature type="compositionally biased region" description="Low complexity" evidence="8">
    <location>
        <begin position="1514"/>
        <end position="1523"/>
    </location>
</feature>
<feature type="compositionally biased region" description="Polar residues" evidence="8">
    <location>
        <begin position="187"/>
        <end position="197"/>
    </location>
</feature>
<keyword evidence="3" id="KW-0963">Cytoplasm</keyword>
<feature type="region of interest" description="Disordered" evidence="8">
    <location>
        <begin position="1"/>
        <end position="454"/>
    </location>
</feature>
<comment type="caution">
    <text evidence="10">The sequence shown here is derived from an EMBL/GenBank/DDBJ whole genome shotgun (WGS) entry which is preliminary data.</text>
</comment>
<feature type="compositionally biased region" description="Low complexity" evidence="8">
    <location>
        <begin position="1387"/>
        <end position="1397"/>
    </location>
</feature>
<gene>
    <name evidence="10" type="ORF">D7B24_003156</name>
</gene>
<feature type="compositionally biased region" description="Basic and acidic residues" evidence="8">
    <location>
        <begin position="849"/>
        <end position="860"/>
    </location>
</feature>
<evidence type="ECO:0000313" key="11">
    <source>
        <dbReference type="Proteomes" id="UP000267145"/>
    </source>
</evidence>
<dbReference type="InterPro" id="IPR003890">
    <property type="entry name" value="MIF4G-like_typ-3"/>
</dbReference>
<feature type="compositionally biased region" description="Basic and acidic residues" evidence="8">
    <location>
        <begin position="665"/>
        <end position="683"/>
    </location>
</feature>
<dbReference type="InterPro" id="IPR022745">
    <property type="entry name" value="eIF4G1_eIF4E-bd"/>
</dbReference>
<dbReference type="GO" id="GO:0016281">
    <property type="term" value="C:eukaryotic translation initiation factor 4F complex"/>
    <property type="evidence" value="ECO:0007669"/>
    <property type="project" value="TreeGrafter"/>
</dbReference>
<evidence type="ECO:0000313" key="10">
    <source>
        <dbReference type="EMBL" id="RNJ52621.1"/>
    </source>
</evidence>
<dbReference type="PANTHER" id="PTHR23253:SF9">
    <property type="entry name" value="EUKARYOTIC TRANSLATION INITIATION FACTOR 4 GAMMA 2"/>
    <property type="match status" value="1"/>
</dbReference>
<sequence length="1536" mass="161993">MTSTASSQNNPAPNSSAASAPSYASAAGASKKPASTPLIATGSNQSTPVVVGGSSAQHAKSSGPSPVNGRPPITPAVPAPAAAHGSNNNSNNMNGAGEHSRKSSVTISANGPNSYAANGGAAGGGSKSGIQFGFKDSPAIAHSSPQMSAAPIPIPGGNQSARVPSPAHSPSPIPQPSASGGRPPSGIAQQGNMTFGSLGSDGDRHMRQASTPQNPAALASQPGAHIRRESAVSQQSDMSGAAGNRPNFTPQGGRGRGNTPYNPAHPPFNASQGFPPNFQPGPGRGRGGMPPAFHPANRPMGYPNSPGPARSPALTHSQPGTPNMAPAQMHNGMPNQTQYHYPAPGMPPHQVHTLPFLADSFPSKPDKKKSGRRDQEKYPDHDRQLINSRHRGLSKAQTSKSRRPSRRGEVSCGEAPWTQASEEAALSGRNTGPLHATPSLHPDAPCFLIPPSHKSLLTQSPAKFDLSPESGNFERMLTAKQQYGYPPQGGQFDARQAPYYMPQPYMQQGPGGSPAGNYQQGFVPPPYHTAAPVSMSRTSSHSERPTSSTGQPSQPVIVSGAPQQNAQGKGAAALPFTRPKKSAAVVIKNAQGETVDFSSMKTPASPSPSTQQTRTPPVIATTPSPAPKSATPARPDHNRTESAPKTAKEIQEELRAKVLLAAGGESKDTKTAKPEPAKTEVKPVEAAPVEEAKKEVTEAPKAAEEPAAEATKKEEPKATKEAESKPAEPAANVESEEDEMERMIREMEEEDARREKAANEYEAKKKADAAEMKKLEAENKTASAAEADKKLRDAEREAERLEEEKEKKRAAAEASGKSASVADALAGKEAPEEVGDVTDKLANLNIGDKSSKAAPAEKARATKPAALNLAPINTKPVEPPQPSAALQSLKSARFLTVINQDIYPAGISSPNPALNAAVAKKGKTFKYDAQFLLQFQKVFTEQPSMEFHHQVKALIGEDGSRSASSPRPGSSRQPSRSGAFTPSQPNMGQFISNPSVRGTTSKQRFAMSNAALASGATAPAAGGMGSFGRTGSGFPMGPPISRNASSSNINPSNSRRGPGGSQRGNSRRDNFGAKEAQAAKTMPLTQGMDLKPITVSSSGWKPTSLGKGPAAAAPTGNMDPEMVQRKVKAALNKMTPEKFDKIADQILTIVAQSKTESDGRTLRQVIQLTFEKATDEAHWASMYAKFCKRMLDTMSHEIRDENLKDKNGEVVSGGALFRKYLLNRCQEEFERGWKVNIPAKPEEAEDENKISAEAAMLSDEYYIAAAAKRRGLGLVQFIGELYKLGMLTERIMHACVQKLVDYETTPEEAEIESLCKLLRTIGANLDASPKGKSIMDAYFDRIQNVVNMPDLPSRLKFMLMDVVDMRRSGWATKEANKGPKTLDEAEAAAAQKAQENARGGSQRGAPGGRPHFGRGDARSFSNYTQQQSNQVGMDDLRRLKGATSRAASGNVTLGPTSMFSSRSNSGRRLGPGGSLGRAGEDSNASSRTGTPPTTHTNAFSALANLDNDNPASPPSTAASPALSKAVPDSTAAKESK</sequence>
<dbReference type="STRING" id="1051616.A0A3M9XX83"/>
<feature type="compositionally biased region" description="Basic and acidic residues" evidence="8">
    <location>
        <begin position="690"/>
        <end position="726"/>
    </location>
</feature>
<dbReference type="GeneID" id="39606845"/>
<evidence type="ECO:0000256" key="6">
    <source>
        <dbReference type="ARBA" id="ARBA00022884"/>
    </source>
</evidence>
<name>A0A3M9XX83_9PEZI</name>
<dbReference type="EMBL" id="RBVV01000187">
    <property type="protein sequence ID" value="RNJ52621.1"/>
    <property type="molecule type" value="Genomic_DNA"/>
</dbReference>
<feature type="compositionally biased region" description="Polar residues" evidence="8">
    <location>
        <begin position="1482"/>
        <end position="1499"/>
    </location>
</feature>
<reference evidence="10 11" key="1">
    <citation type="submission" date="2018-10" db="EMBL/GenBank/DDBJ databases">
        <title>Genome sequence of Verticillium nonalfalfae VnAa140.</title>
        <authorList>
            <person name="Stajich J.E."/>
            <person name="Kasson M.T."/>
        </authorList>
    </citation>
    <scope>NUCLEOTIDE SEQUENCE [LARGE SCALE GENOMIC DNA]</scope>
    <source>
        <strain evidence="10 11">VnAa140</strain>
    </source>
</reference>
<evidence type="ECO:0000256" key="4">
    <source>
        <dbReference type="ARBA" id="ARBA00022540"/>
    </source>
</evidence>
<dbReference type="FunFam" id="1.20.970.30:FF:000001">
    <property type="entry name" value="Eukaryotic translation initiation factor subunit eIF-4F, putative"/>
    <property type="match status" value="1"/>
</dbReference>
<accession>A0A3M9XX83</accession>
<dbReference type="Gene3D" id="1.20.970.30">
    <property type="entry name" value="eIF4G, eIF4E-binding domain"/>
    <property type="match status" value="1"/>
</dbReference>
<feature type="region of interest" description="Disordered" evidence="8">
    <location>
        <begin position="1373"/>
        <end position="1536"/>
    </location>
</feature>
<proteinExistence type="inferred from homology"/>
<keyword evidence="5" id="KW-0597">Phosphoprotein</keyword>
<evidence type="ECO:0000256" key="2">
    <source>
        <dbReference type="ARBA" id="ARBA00005775"/>
    </source>
</evidence>
<feature type="region of interest" description="Disordered" evidence="8">
    <location>
        <begin position="501"/>
        <end position="883"/>
    </location>
</feature>
<evidence type="ECO:0000256" key="3">
    <source>
        <dbReference type="ARBA" id="ARBA00022490"/>
    </source>
</evidence>
<evidence type="ECO:0000259" key="9">
    <source>
        <dbReference type="SMART" id="SM00543"/>
    </source>
</evidence>
<feature type="compositionally biased region" description="Basic and acidic residues" evidence="8">
    <location>
        <begin position="372"/>
        <end position="384"/>
    </location>
</feature>
<dbReference type="GO" id="GO:0003743">
    <property type="term" value="F:translation initiation factor activity"/>
    <property type="evidence" value="ECO:0007669"/>
    <property type="project" value="UniProtKB-KW"/>
</dbReference>
<feature type="compositionally biased region" description="Low complexity" evidence="8">
    <location>
        <begin position="1"/>
        <end position="37"/>
    </location>
</feature>
<evidence type="ECO:0000256" key="8">
    <source>
        <dbReference type="SAM" id="MobiDB-lite"/>
    </source>
</evidence>
<feature type="compositionally biased region" description="Basic and acidic residues" evidence="8">
    <location>
        <begin position="786"/>
        <end position="811"/>
    </location>
</feature>
<feature type="compositionally biased region" description="Low complexity" evidence="8">
    <location>
        <begin position="602"/>
        <end position="633"/>
    </location>
</feature>
<feature type="compositionally biased region" description="Polar residues" evidence="8">
    <location>
        <begin position="1445"/>
        <end position="1459"/>
    </location>
</feature>
<feature type="compositionally biased region" description="Polar residues" evidence="8">
    <location>
        <begin position="41"/>
        <end position="65"/>
    </location>
</feature>
<dbReference type="Gene3D" id="1.25.40.180">
    <property type="match status" value="1"/>
</dbReference>
<comment type="similarity">
    <text evidence="2">Belongs to the eukaryotic initiation factor 4G family.</text>
</comment>
<feature type="compositionally biased region" description="Basic and acidic residues" evidence="8">
    <location>
        <begin position="1374"/>
        <end position="1383"/>
    </location>
</feature>
<feature type="compositionally biased region" description="Polar residues" evidence="8">
    <location>
        <begin position="1419"/>
        <end position="1431"/>
    </location>
</feature>
<dbReference type="InterPro" id="IPR016024">
    <property type="entry name" value="ARM-type_fold"/>
</dbReference>
<dbReference type="GO" id="GO:0003729">
    <property type="term" value="F:mRNA binding"/>
    <property type="evidence" value="ECO:0007669"/>
    <property type="project" value="TreeGrafter"/>
</dbReference>
<feature type="compositionally biased region" description="Basic and acidic residues" evidence="8">
    <location>
        <begin position="634"/>
        <end position="656"/>
    </location>
</feature>
<dbReference type="SUPFAM" id="SSF101489">
    <property type="entry name" value="Eukaryotic initiation factor 4f subunit eIF4g, eIF4e-binding domain"/>
    <property type="match status" value="1"/>
</dbReference>
<feature type="compositionally biased region" description="Basic and acidic residues" evidence="8">
    <location>
        <begin position="741"/>
        <end position="779"/>
    </location>
</feature>
<feature type="region of interest" description="Disordered" evidence="8">
    <location>
        <begin position="1097"/>
        <end position="1118"/>
    </location>
</feature>
<feature type="compositionally biased region" description="Polar residues" evidence="8">
    <location>
        <begin position="980"/>
        <end position="999"/>
    </location>
</feature>
<dbReference type="FunFam" id="1.25.40.180:FF:000020">
    <property type="entry name" value="Eukaryotic translation initiation factor subunit"/>
    <property type="match status" value="1"/>
</dbReference>
<dbReference type="PANTHER" id="PTHR23253">
    <property type="entry name" value="EUKARYOTIC TRANSLATION INITIATION FACTOR 4 GAMMA"/>
    <property type="match status" value="1"/>
</dbReference>
<feature type="compositionally biased region" description="Low complexity" evidence="8">
    <location>
        <begin position="961"/>
        <end position="978"/>
    </location>
</feature>
<dbReference type="SUPFAM" id="SSF48371">
    <property type="entry name" value="ARM repeat"/>
    <property type="match status" value="1"/>
</dbReference>
<evidence type="ECO:0000256" key="7">
    <source>
        <dbReference type="ARBA" id="ARBA00022917"/>
    </source>
</evidence>